<dbReference type="EMBL" id="MEXB01000004">
    <property type="protein sequence ID" value="OGC88765.1"/>
    <property type="molecule type" value="Genomic_DNA"/>
</dbReference>
<dbReference type="Proteomes" id="UP000176568">
    <property type="component" value="Unassembled WGS sequence"/>
</dbReference>
<name>A0A1F4Y462_9BACT</name>
<sequence length="133" mass="14519">MPFENMPSPNLPNKAFFLLREVVRGGTICFDSSDETCTKKEERTEGLTRTRKKVLGLTVNRTVFGREAFNELLVRGIVTEEGDLADGMLEVYKGIANAPSPGSKCRLVDVSRFIYLDTGVSEAFAAAPALAAD</sequence>
<comment type="caution">
    <text evidence="1">The sequence shown here is derived from an EMBL/GenBank/DDBJ whole genome shotgun (WGS) entry which is preliminary data.</text>
</comment>
<proteinExistence type="predicted"/>
<dbReference type="AlphaFoldDB" id="A0A1F4Y462"/>
<evidence type="ECO:0000313" key="2">
    <source>
        <dbReference type="Proteomes" id="UP000176568"/>
    </source>
</evidence>
<organism evidence="1 2">
    <name type="scientific">Candidatus Adlerbacteria bacterium RIFOXYC1_FULL_48_26</name>
    <dbReference type="NCBI Taxonomy" id="1797247"/>
    <lineage>
        <taxon>Bacteria</taxon>
        <taxon>Candidatus Adleribacteriota</taxon>
    </lineage>
</organism>
<accession>A0A1F4Y462</accession>
<protein>
    <submittedName>
        <fullName evidence="1">Uncharacterized protein</fullName>
    </submittedName>
</protein>
<gene>
    <name evidence="1" type="ORF">A2419_03335</name>
</gene>
<reference evidence="1 2" key="1">
    <citation type="journal article" date="2016" name="Nat. Commun.">
        <title>Thousands of microbial genomes shed light on interconnected biogeochemical processes in an aquifer system.</title>
        <authorList>
            <person name="Anantharaman K."/>
            <person name="Brown C.T."/>
            <person name="Hug L.A."/>
            <person name="Sharon I."/>
            <person name="Castelle C.J."/>
            <person name="Probst A.J."/>
            <person name="Thomas B.C."/>
            <person name="Singh A."/>
            <person name="Wilkins M.J."/>
            <person name="Karaoz U."/>
            <person name="Brodie E.L."/>
            <person name="Williams K.H."/>
            <person name="Hubbard S.S."/>
            <person name="Banfield J.F."/>
        </authorList>
    </citation>
    <scope>NUCLEOTIDE SEQUENCE [LARGE SCALE GENOMIC DNA]</scope>
</reference>
<evidence type="ECO:0000313" key="1">
    <source>
        <dbReference type="EMBL" id="OGC88765.1"/>
    </source>
</evidence>